<sequence>MRRLPIHAVASHRRGVAAVEFALVAPVLCLALVGAFDLGQGLYLQASLQGVMQKAGRDSALETASEQQQARLDKHVRSAIIMLTGPGAKIDLTRRSYRTFGDAARARPEEWTDTNGNGRCDANEPFVDANANGSWDSDGSRKDQGGAKDKTLYTAVVTYRRLFPIANFINVSPNVTMMARTVLQNQPYSDQAGPSTTVGNCA</sequence>
<accession>A0ABX1CQ09</accession>
<name>A0ABX1CQ09_9SPHN</name>
<dbReference type="RefSeq" id="WP_168134563.1">
    <property type="nucleotide sequence ID" value="NZ_JAAVJH010000005.1"/>
</dbReference>
<keyword evidence="4" id="KW-1185">Reference proteome</keyword>
<reference evidence="3 4" key="1">
    <citation type="submission" date="2020-03" db="EMBL/GenBank/DDBJ databases">
        <authorList>
            <person name="Wang L."/>
            <person name="He N."/>
            <person name="Li Y."/>
            <person name="Fang Y."/>
            <person name="Zhang F."/>
        </authorList>
    </citation>
    <scope>NUCLEOTIDE SEQUENCE [LARGE SCALE GENOMIC DNA]</scope>
    <source>
        <strain evidence="3 4">36D10-4-7</strain>
    </source>
</reference>
<dbReference type="Pfam" id="PF07811">
    <property type="entry name" value="TadE"/>
    <property type="match status" value="1"/>
</dbReference>
<dbReference type="Proteomes" id="UP000732399">
    <property type="component" value="Unassembled WGS sequence"/>
</dbReference>
<keyword evidence="1" id="KW-0812">Transmembrane</keyword>
<evidence type="ECO:0000313" key="3">
    <source>
        <dbReference type="EMBL" id="NJR79043.1"/>
    </source>
</evidence>
<feature type="domain" description="TadE-like" evidence="2">
    <location>
        <begin position="15"/>
        <end position="57"/>
    </location>
</feature>
<keyword evidence="1" id="KW-1133">Transmembrane helix</keyword>
<keyword evidence="1" id="KW-0472">Membrane</keyword>
<comment type="caution">
    <text evidence="3">The sequence shown here is derived from an EMBL/GenBank/DDBJ whole genome shotgun (WGS) entry which is preliminary data.</text>
</comment>
<evidence type="ECO:0000256" key="1">
    <source>
        <dbReference type="SAM" id="Phobius"/>
    </source>
</evidence>
<dbReference type="InterPro" id="IPR012495">
    <property type="entry name" value="TadE-like_dom"/>
</dbReference>
<proteinExistence type="predicted"/>
<organism evidence="3 4">
    <name type="scientific">Sphingomonas corticis</name>
    <dbReference type="NCBI Taxonomy" id="2722791"/>
    <lineage>
        <taxon>Bacteria</taxon>
        <taxon>Pseudomonadati</taxon>
        <taxon>Pseudomonadota</taxon>
        <taxon>Alphaproteobacteria</taxon>
        <taxon>Sphingomonadales</taxon>
        <taxon>Sphingomonadaceae</taxon>
        <taxon>Sphingomonas</taxon>
    </lineage>
</organism>
<evidence type="ECO:0000313" key="4">
    <source>
        <dbReference type="Proteomes" id="UP000732399"/>
    </source>
</evidence>
<feature type="transmembrane region" description="Helical" evidence="1">
    <location>
        <begin position="21"/>
        <end position="44"/>
    </location>
</feature>
<evidence type="ECO:0000259" key="2">
    <source>
        <dbReference type="Pfam" id="PF07811"/>
    </source>
</evidence>
<protein>
    <submittedName>
        <fullName evidence="3">Pilus assembly protein</fullName>
    </submittedName>
</protein>
<dbReference type="EMBL" id="JAAVJH010000005">
    <property type="protein sequence ID" value="NJR79043.1"/>
    <property type="molecule type" value="Genomic_DNA"/>
</dbReference>
<gene>
    <name evidence="3" type="ORF">HBH26_10625</name>
</gene>